<evidence type="ECO:0000313" key="16">
    <source>
        <dbReference type="EMBL" id="EAL9204984.1"/>
    </source>
</evidence>
<evidence type="ECO:0000313" key="22">
    <source>
        <dbReference type="Proteomes" id="UP000411403"/>
    </source>
</evidence>
<dbReference type="InterPro" id="IPR011606">
    <property type="entry name" value="Brnchd-chn_aa_trnsp_permease"/>
</dbReference>
<reference evidence="11 20" key="1">
    <citation type="submission" date="2018-05" db="EMBL/GenBank/DDBJ databases">
        <authorList>
            <consortium name="PulseNet: The National Subtyping Network for Foodborne Disease Surveillance"/>
            <person name="Tarr C.L."/>
            <person name="Trees E."/>
            <person name="Katz L.S."/>
            <person name="Carleton-Romer H.A."/>
            <person name="Stroika S."/>
            <person name="Kucerova Z."/>
            <person name="Roache K.F."/>
            <person name="Sabol A.L."/>
            <person name="Besser J."/>
            <person name="Gerner-Smidt P."/>
        </authorList>
    </citation>
    <scope>NUCLEOTIDE SEQUENCE [LARGE SCALE GENOMIC DNA]</scope>
    <source>
        <strain evidence="11 20">PNUSAC001435</strain>
        <strain evidence="9 24">PNUSAC007828</strain>
    </source>
</reference>
<dbReference type="Proteomes" id="UP000409545">
    <property type="component" value="Unassembled WGS sequence"/>
</dbReference>
<evidence type="ECO:0000313" key="20">
    <source>
        <dbReference type="Proteomes" id="UP000382436"/>
    </source>
</evidence>
<dbReference type="EMBL" id="AACBVJ010000003">
    <property type="protein sequence ID" value="EAJ9197008.1"/>
    <property type="molecule type" value="Genomic_DNA"/>
</dbReference>
<dbReference type="GO" id="GO:0005886">
    <property type="term" value="C:plasma membrane"/>
    <property type="evidence" value="ECO:0007669"/>
    <property type="project" value="UniProtKB-SubCell"/>
</dbReference>
<evidence type="ECO:0000256" key="6">
    <source>
        <dbReference type="ARBA" id="ARBA00022989"/>
    </source>
</evidence>
<evidence type="ECO:0000313" key="14">
    <source>
        <dbReference type="EMBL" id="EAL6850986.1"/>
    </source>
</evidence>
<dbReference type="STRING" id="195.ATE51_02072"/>
<feature type="transmembrane region" description="Helical" evidence="8">
    <location>
        <begin position="157"/>
        <end position="175"/>
    </location>
</feature>
<evidence type="ECO:0000256" key="2">
    <source>
        <dbReference type="ARBA" id="ARBA00010735"/>
    </source>
</evidence>
<evidence type="ECO:0000313" key="23">
    <source>
        <dbReference type="Proteomes" id="UP000557830"/>
    </source>
</evidence>
<name>A0A0Q2JQE4_CAMCO</name>
<dbReference type="EMBL" id="AACRQU010000015">
    <property type="protein sequence ID" value="EAL8417041.1"/>
    <property type="molecule type" value="Genomic_DNA"/>
</dbReference>
<dbReference type="Proteomes" id="UP000411403">
    <property type="component" value="Unassembled WGS sequence"/>
</dbReference>
<dbReference type="eggNOG" id="COG1296">
    <property type="taxonomic scope" value="Bacteria"/>
</dbReference>
<feature type="transmembrane region" description="Helical" evidence="8">
    <location>
        <begin position="128"/>
        <end position="151"/>
    </location>
</feature>
<evidence type="ECO:0000256" key="8">
    <source>
        <dbReference type="SAM" id="Phobius"/>
    </source>
</evidence>
<evidence type="ECO:0000313" key="15">
    <source>
        <dbReference type="EMBL" id="EAL8417041.1"/>
    </source>
</evidence>
<dbReference type="RefSeq" id="WP_002776685.1">
    <property type="nucleotide sequence ID" value="NZ_AANOQZ020000019.1"/>
</dbReference>
<dbReference type="Proteomes" id="UP000333665">
    <property type="component" value="Unassembled WGS sequence"/>
</dbReference>
<evidence type="ECO:0000313" key="17">
    <source>
        <dbReference type="Proteomes" id="UP000333665"/>
    </source>
</evidence>
<comment type="subcellular location">
    <subcellularLocation>
        <location evidence="1">Cell membrane</location>
        <topology evidence="1">Multi-pass membrane protein</topology>
    </subcellularLocation>
</comment>
<evidence type="ECO:0000313" key="21">
    <source>
        <dbReference type="Proteomes" id="UP000409545"/>
    </source>
</evidence>
<dbReference type="EMBL" id="AACQHW010000005">
    <property type="protein sequence ID" value="EAL6850986.1"/>
    <property type="molecule type" value="Genomic_DNA"/>
</dbReference>
<comment type="similarity">
    <text evidence="2">Belongs to the AzlC family.</text>
</comment>
<keyword evidence="7 8" id="KW-0472">Membrane</keyword>
<reference evidence="14 18" key="2">
    <citation type="submission" date="2018-07" db="EMBL/GenBank/DDBJ databases">
        <authorList>
            <consortium name="NARMS: The National Antimicrobial Resistance Monitoring System"/>
        </authorList>
    </citation>
    <scope>NUCLEOTIDE SEQUENCE [LARGE SCALE GENOMIC DNA]</scope>
    <source>
        <strain evidence="16 22">CVM N17C171</strain>
        <strain evidence="14 18">CVM N17C548</strain>
        <strain evidence="12 19">FSIS11807978</strain>
        <strain evidence="15 17">FSIS11812579</strain>
        <strain evidence="10 23">FSIS1609200</strain>
        <strain evidence="13 21">FSIS1711007</strain>
    </source>
</reference>
<dbReference type="Proteomes" id="UP000576616">
    <property type="component" value="Unassembled WGS sequence"/>
</dbReference>
<feature type="transmembrane region" description="Helical" evidence="8">
    <location>
        <begin position="35"/>
        <end position="58"/>
    </location>
</feature>
<dbReference type="PANTHER" id="PTHR34979:SF1">
    <property type="entry name" value="INNER MEMBRANE PROTEIN YGAZ"/>
    <property type="match status" value="1"/>
</dbReference>
<keyword evidence="5 8" id="KW-0812">Transmembrane</keyword>
<evidence type="ECO:0000313" key="19">
    <source>
        <dbReference type="Proteomes" id="UP000365807"/>
    </source>
</evidence>
<evidence type="ECO:0000256" key="5">
    <source>
        <dbReference type="ARBA" id="ARBA00022692"/>
    </source>
</evidence>
<comment type="caution">
    <text evidence="11">The sequence shown here is derived from an EMBL/GenBank/DDBJ whole genome shotgun (WGS) entry which is preliminary data.</text>
</comment>
<dbReference type="PANTHER" id="PTHR34979">
    <property type="entry name" value="INNER MEMBRANE PROTEIN YGAZ"/>
    <property type="match status" value="1"/>
</dbReference>
<dbReference type="KEGG" id="ccof:VC76_03815"/>
<evidence type="ECO:0000313" key="12">
    <source>
        <dbReference type="EMBL" id="EAK4358711.1"/>
    </source>
</evidence>
<evidence type="ECO:0000256" key="1">
    <source>
        <dbReference type="ARBA" id="ARBA00004651"/>
    </source>
</evidence>
<dbReference type="Proteomes" id="UP000382436">
    <property type="component" value="Unassembled WGS sequence"/>
</dbReference>
<evidence type="ECO:0000313" key="10">
    <source>
        <dbReference type="EMBL" id="EAJ1076746.1"/>
    </source>
</evidence>
<feature type="transmembrane region" description="Helical" evidence="8">
    <location>
        <begin position="64"/>
        <end position="86"/>
    </location>
</feature>
<dbReference type="OrthoDB" id="9803444at2"/>
<protein>
    <submittedName>
        <fullName evidence="11">Branched-chain amino acid ABC transporter permease</fullName>
    </submittedName>
</protein>
<dbReference type="GO" id="GO:1903785">
    <property type="term" value="P:L-valine transmembrane transport"/>
    <property type="evidence" value="ECO:0007669"/>
    <property type="project" value="TreeGrafter"/>
</dbReference>
<sequence>MKQRELFLLTIPVLMGYIPLGAAFGILAASKDFSLFEILLSSIFIYAGAGQFLLVALVAQNVSFLMIFFTLFLLNFRHFFYTLSLLKELKSINFLRHYIIFALTDESFALLSSIKEKIKNLSRAQRSLIMFEVCLLNQIYWVIGSVLGYYFKQGLNIDYSGVEFSLNALFIVLAYELYKQNPNLKILLYSSFVALFALFCIDKPYMLAFCIFIALMILIFGKKYVR</sequence>
<dbReference type="Pfam" id="PF03591">
    <property type="entry name" value="AzlC"/>
    <property type="match status" value="1"/>
</dbReference>
<dbReference type="EMBL" id="AACGUZ010000010">
    <property type="protein sequence ID" value="EAK5103901.1"/>
    <property type="molecule type" value="Genomic_DNA"/>
</dbReference>
<dbReference type="Proteomes" id="UP000352088">
    <property type="component" value="Unassembled WGS sequence"/>
</dbReference>
<dbReference type="GeneID" id="66544256"/>
<evidence type="ECO:0000313" key="18">
    <source>
        <dbReference type="Proteomes" id="UP000352088"/>
    </source>
</evidence>
<evidence type="ECO:0000313" key="11">
    <source>
        <dbReference type="EMBL" id="EAJ9197008.1"/>
    </source>
</evidence>
<evidence type="ECO:0000256" key="4">
    <source>
        <dbReference type="ARBA" id="ARBA00022475"/>
    </source>
</evidence>
<gene>
    <name evidence="13" type="ORF">B9Q54_06430</name>
    <name evidence="10" type="ORF">BU953_03800</name>
    <name evidence="11" type="ORF">BZ274_02265</name>
    <name evidence="12" type="ORF">C6T04_07305</name>
    <name evidence="14" type="ORF">DSX26_05830</name>
    <name evidence="15" type="ORF">DYF97_06640</name>
    <name evidence="16" type="ORF">DYU70_07455</name>
    <name evidence="9" type="ORF">ES716_04455</name>
</gene>
<evidence type="ECO:0000256" key="3">
    <source>
        <dbReference type="ARBA" id="ARBA00022448"/>
    </source>
</evidence>
<dbReference type="EMBL" id="AACSIE010000007">
    <property type="protein sequence ID" value="EAL9204984.1"/>
    <property type="molecule type" value="Genomic_DNA"/>
</dbReference>
<dbReference type="AlphaFoldDB" id="A0A0Q2JQE4"/>
<organism evidence="11 20">
    <name type="scientific">Campylobacter coli</name>
    <dbReference type="NCBI Taxonomy" id="195"/>
    <lineage>
        <taxon>Bacteria</taxon>
        <taxon>Pseudomonadati</taxon>
        <taxon>Campylobacterota</taxon>
        <taxon>Epsilonproteobacteria</taxon>
        <taxon>Campylobacterales</taxon>
        <taxon>Campylobacteraceae</taxon>
        <taxon>Campylobacter</taxon>
    </lineage>
</organism>
<dbReference type="KEGG" id="ccoo:ATE51_02072"/>
<keyword evidence="3" id="KW-0813">Transport</keyword>
<evidence type="ECO:0000313" key="9">
    <source>
        <dbReference type="EMBL" id="EAH8157174.1"/>
    </source>
</evidence>
<evidence type="ECO:0000313" key="24">
    <source>
        <dbReference type="Proteomes" id="UP000576616"/>
    </source>
</evidence>
<proteinExistence type="inferred from homology"/>
<feature type="transmembrane region" description="Helical" evidence="8">
    <location>
        <begin position="205"/>
        <end position="221"/>
    </location>
</feature>
<evidence type="ECO:0000313" key="13">
    <source>
        <dbReference type="EMBL" id="EAK5103901.1"/>
    </source>
</evidence>
<keyword evidence="6 8" id="KW-1133">Transmembrane helix</keyword>
<dbReference type="EMBL" id="AABUYW010000005">
    <property type="protein sequence ID" value="EAJ1076746.1"/>
    <property type="molecule type" value="Genomic_DNA"/>
</dbReference>
<feature type="transmembrane region" description="Helical" evidence="8">
    <location>
        <begin position="182"/>
        <end position="199"/>
    </location>
</feature>
<accession>A0A0Q2JQE4</accession>
<dbReference type="EMBL" id="AACGFG010000010">
    <property type="protein sequence ID" value="EAK4358711.1"/>
    <property type="molecule type" value="Genomic_DNA"/>
</dbReference>
<keyword evidence="4" id="KW-1003">Cell membrane</keyword>
<feature type="transmembrane region" description="Helical" evidence="8">
    <location>
        <begin position="6"/>
        <end position="28"/>
    </location>
</feature>
<dbReference type="Proteomes" id="UP000557830">
    <property type="component" value="Unassembled WGS sequence"/>
</dbReference>
<evidence type="ECO:0000256" key="7">
    <source>
        <dbReference type="ARBA" id="ARBA00023136"/>
    </source>
</evidence>
<dbReference type="EMBL" id="AABKAB010000006">
    <property type="protein sequence ID" value="EAH8157174.1"/>
    <property type="molecule type" value="Genomic_DNA"/>
</dbReference>
<dbReference type="Proteomes" id="UP000365807">
    <property type="component" value="Unassembled WGS sequence"/>
</dbReference>